<sequence>MMNVEFFDCAFSNHSPRIHLWGREFLASKIFARIVLKVHLEIENWAGWFLEVLAPPSLVSKQRCGYFETGPSSECSEQAKRTQVLAKVNRFAKRVERFSIDSNYLSSERDRFQLVPNWSGREGRGVFNINLLQPKS</sequence>
<dbReference type="RefSeq" id="WP_185957150.1">
    <property type="nucleotide sequence ID" value="NZ_FXTP01000002.1"/>
</dbReference>
<accession>A0A521BFH8</accession>
<protein>
    <submittedName>
        <fullName evidence="1">Uncharacterized protein</fullName>
    </submittedName>
</protein>
<keyword evidence="2" id="KW-1185">Reference proteome</keyword>
<proteinExistence type="predicted"/>
<reference evidence="1 2" key="1">
    <citation type="submission" date="2017-05" db="EMBL/GenBank/DDBJ databases">
        <authorList>
            <person name="Varghese N."/>
            <person name="Submissions S."/>
        </authorList>
    </citation>
    <scope>NUCLEOTIDE SEQUENCE [LARGE SCALE GENOMIC DNA]</scope>
    <source>
        <strain evidence="1 2">DSM 21985</strain>
    </source>
</reference>
<gene>
    <name evidence="1" type="ORF">SAMN06265219_102245</name>
</gene>
<name>A0A521BFH8_9BACT</name>
<evidence type="ECO:0000313" key="1">
    <source>
        <dbReference type="EMBL" id="SMO45855.1"/>
    </source>
</evidence>
<dbReference type="EMBL" id="FXTP01000002">
    <property type="protein sequence ID" value="SMO45855.1"/>
    <property type="molecule type" value="Genomic_DNA"/>
</dbReference>
<organism evidence="1 2">
    <name type="scientific">Gracilimonas mengyeensis</name>
    <dbReference type="NCBI Taxonomy" id="1302730"/>
    <lineage>
        <taxon>Bacteria</taxon>
        <taxon>Pseudomonadati</taxon>
        <taxon>Balneolota</taxon>
        <taxon>Balneolia</taxon>
        <taxon>Balneolales</taxon>
        <taxon>Balneolaceae</taxon>
        <taxon>Gracilimonas</taxon>
    </lineage>
</organism>
<evidence type="ECO:0000313" key="2">
    <source>
        <dbReference type="Proteomes" id="UP000317557"/>
    </source>
</evidence>
<dbReference type="Proteomes" id="UP000317557">
    <property type="component" value="Unassembled WGS sequence"/>
</dbReference>
<dbReference type="AlphaFoldDB" id="A0A521BFH8"/>